<protein>
    <submittedName>
        <fullName evidence="1">Uncharacterized protein</fullName>
    </submittedName>
</protein>
<comment type="caution">
    <text evidence="1">The sequence shown here is derived from an EMBL/GenBank/DDBJ whole genome shotgun (WGS) entry which is preliminary data.</text>
</comment>
<gene>
    <name evidence="1" type="ORF">QE152_g24964</name>
</gene>
<dbReference type="EMBL" id="JASPKY010000265">
    <property type="protein sequence ID" value="KAK9712305.1"/>
    <property type="molecule type" value="Genomic_DNA"/>
</dbReference>
<evidence type="ECO:0000313" key="1">
    <source>
        <dbReference type="EMBL" id="KAK9712305.1"/>
    </source>
</evidence>
<dbReference type="AlphaFoldDB" id="A0AAW1K2S2"/>
<evidence type="ECO:0000313" key="2">
    <source>
        <dbReference type="Proteomes" id="UP001458880"/>
    </source>
</evidence>
<dbReference type="Proteomes" id="UP001458880">
    <property type="component" value="Unassembled WGS sequence"/>
</dbReference>
<keyword evidence="2" id="KW-1185">Reference proteome</keyword>
<accession>A0AAW1K2S2</accession>
<organism evidence="1 2">
    <name type="scientific">Popillia japonica</name>
    <name type="common">Japanese beetle</name>
    <dbReference type="NCBI Taxonomy" id="7064"/>
    <lineage>
        <taxon>Eukaryota</taxon>
        <taxon>Metazoa</taxon>
        <taxon>Ecdysozoa</taxon>
        <taxon>Arthropoda</taxon>
        <taxon>Hexapoda</taxon>
        <taxon>Insecta</taxon>
        <taxon>Pterygota</taxon>
        <taxon>Neoptera</taxon>
        <taxon>Endopterygota</taxon>
        <taxon>Coleoptera</taxon>
        <taxon>Polyphaga</taxon>
        <taxon>Scarabaeiformia</taxon>
        <taxon>Scarabaeidae</taxon>
        <taxon>Rutelinae</taxon>
        <taxon>Popillia</taxon>
    </lineage>
</organism>
<sequence length="121" mass="13689">MASEKHITASAIVPILESLRESKAAEGNEDSGEFTCDIINQIHSELIKYFHSRYLDPLFKKDYLTDDTYSHVISKLKNIAMTGKEHAATIPQETKNRGLSLIIKKGKHKQNTEIKVFSTKL</sequence>
<proteinExistence type="predicted"/>
<name>A0AAW1K2S2_POPJA</name>
<reference evidence="1 2" key="1">
    <citation type="journal article" date="2024" name="BMC Genomics">
        <title>De novo assembly and annotation of Popillia japonica's genome with initial clues to its potential as an invasive pest.</title>
        <authorList>
            <person name="Cucini C."/>
            <person name="Boschi S."/>
            <person name="Funari R."/>
            <person name="Cardaioli E."/>
            <person name="Iannotti N."/>
            <person name="Marturano G."/>
            <person name="Paoli F."/>
            <person name="Bruttini M."/>
            <person name="Carapelli A."/>
            <person name="Frati F."/>
            <person name="Nardi F."/>
        </authorList>
    </citation>
    <scope>NUCLEOTIDE SEQUENCE [LARGE SCALE GENOMIC DNA]</scope>
    <source>
        <strain evidence="1">DMR45628</strain>
    </source>
</reference>